<accession>K1PK29</accession>
<dbReference type="HOGENOM" id="CLU_1596132_0_0_1"/>
<dbReference type="InParanoid" id="K1PK29"/>
<dbReference type="EMBL" id="JH816413">
    <property type="protein sequence ID" value="EKC21978.1"/>
    <property type="molecule type" value="Genomic_DNA"/>
</dbReference>
<protein>
    <submittedName>
        <fullName evidence="1">Uncharacterized protein</fullName>
    </submittedName>
</protein>
<name>K1PK29_MAGGI</name>
<reference evidence="1" key="1">
    <citation type="journal article" date="2012" name="Nature">
        <title>The oyster genome reveals stress adaptation and complexity of shell formation.</title>
        <authorList>
            <person name="Zhang G."/>
            <person name="Fang X."/>
            <person name="Guo X."/>
            <person name="Li L."/>
            <person name="Luo R."/>
            <person name="Xu F."/>
            <person name="Yang P."/>
            <person name="Zhang L."/>
            <person name="Wang X."/>
            <person name="Qi H."/>
            <person name="Xiong Z."/>
            <person name="Que H."/>
            <person name="Xie Y."/>
            <person name="Holland P.W."/>
            <person name="Paps J."/>
            <person name="Zhu Y."/>
            <person name="Wu F."/>
            <person name="Chen Y."/>
            <person name="Wang J."/>
            <person name="Peng C."/>
            <person name="Meng J."/>
            <person name="Yang L."/>
            <person name="Liu J."/>
            <person name="Wen B."/>
            <person name="Zhang N."/>
            <person name="Huang Z."/>
            <person name="Zhu Q."/>
            <person name="Feng Y."/>
            <person name="Mount A."/>
            <person name="Hedgecock D."/>
            <person name="Xu Z."/>
            <person name="Liu Y."/>
            <person name="Domazet-Loso T."/>
            <person name="Du Y."/>
            <person name="Sun X."/>
            <person name="Zhang S."/>
            <person name="Liu B."/>
            <person name="Cheng P."/>
            <person name="Jiang X."/>
            <person name="Li J."/>
            <person name="Fan D."/>
            <person name="Wang W."/>
            <person name="Fu W."/>
            <person name="Wang T."/>
            <person name="Wang B."/>
            <person name="Zhang J."/>
            <person name="Peng Z."/>
            <person name="Li Y."/>
            <person name="Li N."/>
            <person name="Wang J."/>
            <person name="Chen M."/>
            <person name="He Y."/>
            <person name="Tan F."/>
            <person name="Song X."/>
            <person name="Zheng Q."/>
            <person name="Huang R."/>
            <person name="Yang H."/>
            <person name="Du X."/>
            <person name="Chen L."/>
            <person name="Yang M."/>
            <person name="Gaffney P.M."/>
            <person name="Wang S."/>
            <person name="Luo L."/>
            <person name="She Z."/>
            <person name="Ming Y."/>
            <person name="Huang W."/>
            <person name="Zhang S."/>
            <person name="Huang B."/>
            <person name="Zhang Y."/>
            <person name="Qu T."/>
            <person name="Ni P."/>
            <person name="Miao G."/>
            <person name="Wang J."/>
            <person name="Wang Q."/>
            <person name="Steinberg C.E."/>
            <person name="Wang H."/>
            <person name="Li N."/>
            <person name="Qian L."/>
            <person name="Zhang G."/>
            <person name="Li Y."/>
            <person name="Yang H."/>
            <person name="Liu X."/>
            <person name="Wang J."/>
            <person name="Yin Y."/>
            <person name="Wang J."/>
        </authorList>
    </citation>
    <scope>NUCLEOTIDE SEQUENCE [LARGE SCALE GENOMIC DNA]</scope>
    <source>
        <strain evidence="1">05x7-T-G4-1.051#20</strain>
    </source>
</reference>
<sequence length="167" mass="18552">MATTARHTIARNHSEYDHCITLEHGKTHTLHIPAVDNDGDKTKCQLSSYVEAGAFQFLVNNLTAAKIVEMNEKEDCVLTINLNNTRFSVGNTFVLPITVKDFSRKFIVTVMGHPAYETPIGRVTALANNKIQLSKKRWITCATDSNATSFRRSNGSVHINGMVSCKQ</sequence>
<gene>
    <name evidence="1" type="ORF">CGI_10003012</name>
</gene>
<proteinExistence type="predicted"/>
<dbReference type="AlphaFoldDB" id="K1PK29"/>
<organism evidence="1">
    <name type="scientific">Magallana gigas</name>
    <name type="common">Pacific oyster</name>
    <name type="synonym">Crassostrea gigas</name>
    <dbReference type="NCBI Taxonomy" id="29159"/>
    <lineage>
        <taxon>Eukaryota</taxon>
        <taxon>Metazoa</taxon>
        <taxon>Spiralia</taxon>
        <taxon>Lophotrochozoa</taxon>
        <taxon>Mollusca</taxon>
        <taxon>Bivalvia</taxon>
        <taxon>Autobranchia</taxon>
        <taxon>Pteriomorphia</taxon>
        <taxon>Ostreida</taxon>
        <taxon>Ostreoidea</taxon>
        <taxon>Ostreidae</taxon>
        <taxon>Magallana</taxon>
    </lineage>
</organism>
<evidence type="ECO:0000313" key="1">
    <source>
        <dbReference type="EMBL" id="EKC21978.1"/>
    </source>
</evidence>